<dbReference type="Proteomes" id="UP001476282">
    <property type="component" value="Unassembled WGS sequence"/>
</dbReference>
<feature type="chain" id="PRO_5046891126" evidence="6">
    <location>
        <begin position="22"/>
        <end position="352"/>
    </location>
</feature>
<dbReference type="InterPro" id="IPR023296">
    <property type="entry name" value="Glyco_hydro_beta-prop_sf"/>
</dbReference>
<evidence type="ECO:0000256" key="1">
    <source>
        <dbReference type="ARBA" id="ARBA00009865"/>
    </source>
</evidence>
<accession>A0ABP9URZ5</accession>
<keyword evidence="3 4" id="KW-0326">Glycosidase</keyword>
<feature type="compositionally biased region" description="Basic and acidic residues" evidence="5">
    <location>
        <begin position="331"/>
        <end position="342"/>
    </location>
</feature>
<dbReference type="Gene3D" id="2.115.10.20">
    <property type="entry name" value="Glycosyl hydrolase domain, family 43"/>
    <property type="match status" value="1"/>
</dbReference>
<keyword evidence="6" id="KW-0732">Signal</keyword>
<dbReference type="SUPFAM" id="SSF75005">
    <property type="entry name" value="Arabinanase/levansucrase/invertase"/>
    <property type="match status" value="1"/>
</dbReference>
<evidence type="ECO:0000256" key="2">
    <source>
        <dbReference type="ARBA" id="ARBA00022801"/>
    </source>
</evidence>
<dbReference type="EMBL" id="BAABRI010000023">
    <property type="protein sequence ID" value="GAA5484305.1"/>
    <property type="molecule type" value="Genomic_DNA"/>
</dbReference>
<evidence type="ECO:0000256" key="6">
    <source>
        <dbReference type="SAM" id="SignalP"/>
    </source>
</evidence>
<reference evidence="7 8" key="1">
    <citation type="submission" date="2024-02" db="EMBL/GenBank/DDBJ databases">
        <title>Haloferula sargassicola NBRC 104335.</title>
        <authorList>
            <person name="Ichikawa N."/>
            <person name="Katano-Makiyama Y."/>
            <person name="Hidaka K."/>
        </authorList>
    </citation>
    <scope>NUCLEOTIDE SEQUENCE [LARGE SCALE GENOMIC DNA]</scope>
    <source>
        <strain evidence="7 8">NBRC 104335</strain>
    </source>
</reference>
<dbReference type="InterPro" id="IPR051795">
    <property type="entry name" value="Glycosyl_Hydrlase_43"/>
</dbReference>
<feature type="region of interest" description="Disordered" evidence="5">
    <location>
        <begin position="326"/>
        <end position="352"/>
    </location>
</feature>
<dbReference type="PANTHER" id="PTHR42812">
    <property type="entry name" value="BETA-XYLOSIDASE"/>
    <property type="match status" value="1"/>
</dbReference>
<proteinExistence type="inferred from homology"/>
<name>A0ABP9URZ5_9BACT</name>
<keyword evidence="2 4" id="KW-0378">Hydrolase</keyword>
<comment type="caution">
    <text evidence="7">The sequence shown here is derived from an EMBL/GenBank/DDBJ whole genome shotgun (WGS) entry which is preliminary data.</text>
</comment>
<gene>
    <name evidence="7" type="primary">abnA</name>
    <name evidence="7" type="ORF">Hsar01_03547</name>
</gene>
<protein>
    <submittedName>
        <fullName evidence="7">Extracellular endo-alpha-(1-&gt;5)-L-arabinanase 1</fullName>
    </submittedName>
</protein>
<dbReference type="Pfam" id="PF04616">
    <property type="entry name" value="Glyco_hydro_43"/>
    <property type="match status" value="1"/>
</dbReference>
<sequence>MNARDFLLSALLAPLTLSVSAAEKTTLEYTNPVWDGYLADPYAFKSGDAWYAIGTGETEDGKQFPILKSENFTDWKLVGGALEKIEGIDEYWAPEIAEKDGKFYLYWAGNRKMRVAVADSPTGPFKDAGKLMFPDLEFSIDGHAFKDPQSGQWYFFFAKDFFDLRPGTALGVVKLGDDMMTPEGEQHTVMRAFADWQIYERNRDLYGKKWDAWHTVEGPAVVFRDGQYYLFYSGGNWQTPGYGVGCAMSSSVIGPYVDKLSRDEAAVIHTIPGELIGPGHNSVVLGPDGETYFNVYHSWNKEQTKRQMCMDPLVWVKNGARTYQPGRGKKKIELPLDPDRDNQGSGALLRQK</sequence>
<evidence type="ECO:0000313" key="7">
    <source>
        <dbReference type="EMBL" id="GAA5484305.1"/>
    </source>
</evidence>
<evidence type="ECO:0000256" key="3">
    <source>
        <dbReference type="ARBA" id="ARBA00023295"/>
    </source>
</evidence>
<evidence type="ECO:0000256" key="4">
    <source>
        <dbReference type="RuleBase" id="RU361187"/>
    </source>
</evidence>
<keyword evidence="8" id="KW-1185">Reference proteome</keyword>
<evidence type="ECO:0000313" key="8">
    <source>
        <dbReference type="Proteomes" id="UP001476282"/>
    </source>
</evidence>
<feature type="signal peptide" evidence="6">
    <location>
        <begin position="1"/>
        <end position="21"/>
    </location>
</feature>
<evidence type="ECO:0000256" key="5">
    <source>
        <dbReference type="SAM" id="MobiDB-lite"/>
    </source>
</evidence>
<dbReference type="PANTHER" id="PTHR42812:SF5">
    <property type="entry name" value="ENDO-ARABINASE"/>
    <property type="match status" value="1"/>
</dbReference>
<organism evidence="7 8">
    <name type="scientific">Haloferula sargassicola</name>
    <dbReference type="NCBI Taxonomy" id="490096"/>
    <lineage>
        <taxon>Bacteria</taxon>
        <taxon>Pseudomonadati</taxon>
        <taxon>Verrucomicrobiota</taxon>
        <taxon>Verrucomicrobiia</taxon>
        <taxon>Verrucomicrobiales</taxon>
        <taxon>Verrucomicrobiaceae</taxon>
        <taxon>Haloferula</taxon>
    </lineage>
</organism>
<comment type="similarity">
    <text evidence="1 4">Belongs to the glycosyl hydrolase 43 family.</text>
</comment>
<dbReference type="InterPro" id="IPR006710">
    <property type="entry name" value="Glyco_hydro_43"/>
</dbReference>
<dbReference type="CDD" id="cd08991">
    <property type="entry name" value="GH43_HoAraf43-like"/>
    <property type="match status" value="1"/>
</dbReference>